<dbReference type="Pfam" id="PF11361">
    <property type="entry name" value="DUF3159"/>
    <property type="match status" value="1"/>
</dbReference>
<dbReference type="PIRSF" id="PIRSF010219">
    <property type="entry name" value="UCP010219"/>
    <property type="match status" value="1"/>
</dbReference>
<comment type="caution">
    <text evidence="2">The sequence shown here is derived from an EMBL/GenBank/DDBJ whole genome shotgun (WGS) entry which is preliminary data.</text>
</comment>
<keyword evidence="1" id="KW-0812">Transmembrane</keyword>
<dbReference type="RefSeq" id="WP_386766310.1">
    <property type="nucleotide sequence ID" value="NZ_JBHSTI010000008.1"/>
</dbReference>
<gene>
    <name evidence="2" type="ORF">ACFQGU_10220</name>
</gene>
<protein>
    <submittedName>
        <fullName evidence="2">DUF3159 domain-containing protein</fullName>
    </submittedName>
</protein>
<feature type="transmembrane region" description="Helical" evidence="1">
    <location>
        <begin position="49"/>
        <end position="68"/>
    </location>
</feature>
<keyword evidence="1" id="KW-0472">Membrane</keyword>
<dbReference type="InterPro" id="IPR016566">
    <property type="entry name" value="UCP010219"/>
</dbReference>
<feature type="transmembrane region" description="Helical" evidence="1">
    <location>
        <begin position="74"/>
        <end position="91"/>
    </location>
</feature>
<sequence>MSTSDDASAAPDADHHALAEALHLEGGTGRPGDATTEQLMANAIGGWRGLIDGSLPSLVFLVVFLVTGQQLMPAVWGAVVAGALIAVLRLVRRQSLQQVLSGFIGVAFCAWFASRTGNAEDFYLPGLLINVAYGTALAISCLVGHPLLGYAVGAATGDVTGWRRVPEQRRAYALATWFFVAVFAGRLLVQVPLYLAGAVGALGTAKLFMGWPLFALAAYLSFRVITRARREAPVPELEPEVEPASD</sequence>
<evidence type="ECO:0000313" key="2">
    <source>
        <dbReference type="EMBL" id="MFC6238255.1"/>
    </source>
</evidence>
<accession>A0ABW1T2I5</accession>
<evidence type="ECO:0000256" key="1">
    <source>
        <dbReference type="SAM" id="Phobius"/>
    </source>
</evidence>
<organism evidence="2 3">
    <name type="scientific">Longivirga aurantiaca</name>
    <dbReference type="NCBI Taxonomy" id="1837743"/>
    <lineage>
        <taxon>Bacteria</taxon>
        <taxon>Bacillati</taxon>
        <taxon>Actinomycetota</taxon>
        <taxon>Actinomycetes</taxon>
        <taxon>Sporichthyales</taxon>
        <taxon>Sporichthyaceae</taxon>
        <taxon>Longivirga</taxon>
    </lineage>
</organism>
<feature type="transmembrane region" description="Helical" evidence="1">
    <location>
        <begin position="126"/>
        <end position="150"/>
    </location>
</feature>
<reference evidence="3" key="1">
    <citation type="journal article" date="2019" name="Int. J. Syst. Evol. Microbiol.">
        <title>The Global Catalogue of Microorganisms (GCM) 10K type strain sequencing project: providing services to taxonomists for standard genome sequencing and annotation.</title>
        <authorList>
            <consortium name="The Broad Institute Genomics Platform"/>
            <consortium name="The Broad Institute Genome Sequencing Center for Infectious Disease"/>
            <person name="Wu L."/>
            <person name="Ma J."/>
        </authorList>
    </citation>
    <scope>NUCLEOTIDE SEQUENCE [LARGE SCALE GENOMIC DNA]</scope>
    <source>
        <strain evidence="3">CGMCC 4.7317</strain>
    </source>
</reference>
<feature type="transmembrane region" description="Helical" evidence="1">
    <location>
        <begin position="171"/>
        <end position="189"/>
    </location>
</feature>
<keyword evidence="1" id="KW-1133">Transmembrane helix</keyword>
<dbReference type="Proteomes" id="UP001596138">
    <property type="component" value="Unassembled WGS sequence"/>
</dbReference>
<feature type="transmembrane region" description="Helical" evidence="1">
    <location>
        <begin position="195"/>
        <end position="220"/>
    </location>
</feature>
<evidence type="ECO:0000313" key="3">
    <source>
        <dbReference type="Proteomes" id="UP001596138"/>
    </source>
</evidence>
<feature type="transmembrane region" description="Helical" evidence="1">
    <location>
        <begin position="98"/>
        <end position="114"/>
    </location>
</feature>
<proteinExistence type="predicted"/>
<dbReference type="EMBL" id="JBHSTI010000008">
    <property type="protein sequence ID" value="MFC6238255.1"/>
    <property type="molecule type" value="Genomic_DNA"/>
</dbReference>
<name>A0ABW1T2I5_9ACTN</name>
<keyword evidence="3" id="KW-1185">Reference proteome</keyword>